<protein>
    <submittedName>
        <fullName evidence="1">Uncharacterized protein</fullName>
    </submittedName>
</protein>
<dbReference type="AlphaFoldDB" id="A0A139BVC3"/>
<gene>
    <name evidence="1" type="ORF">AWT59_0938</name>
</gene>
<dbReference type="EMBL" id="LSLI01000015">
    <property type="protein sequence ID" value="KXS32929.1"/>
    <property type="molecule type" value="Genomic_DNA"/>
</dbReference>
<comment type="caution">
    <text evidence="1">The sequence shown here is derived from an EMBL/GenBank/DDBJ whole genome shotgun (WGS) entry which is preliminary data.</text>
</comment>
<organism evidence="1 2">
    <name type="scientific">Candidatus Gallionella acididurans</name>
    <dbReference type="NCBI Taxonomy" id="1796491"/>
    <lineage>
        <taxon>Bacteria</taxon>
        <taxon>Pseudomonadati</taxon>
        <taxon>Pseudomonadota</taxon>
        <taxon>Betaproteobacteria</taxon>
        <taxon>Nitrosomonadales</taxon>
        <taxon>Gallionellaceae</taxon>
        <taxon>Gallionella</taxon>
    </lineage>
</organism>
<proteinExistence type="predicted"/>
<accession>A0A139BVC3</accession>
<dbReference type="Proteomes" id="UP000070578">
    <property type="component" value="Unassembled WGS sequence"/>
</dbReference>
<reference evidence="1 2" key="2">
    <citation type="submission" date="2016-03" db="EMBL/GenBank/DDBJ databases">
        <title>New uncultured bacterium of the family Gallionellaceae from acid mine drainage: description and reconstruction of genome based on metagenomic analysis of microbial community.</title>
        <authorList>
            <person name="Kadnikov V."/>
            <person name="Ivasenko D."/>
            <person name="Beletsky A."/>
            <person name="Mardanov A."/>
            <person name="Danilova E."/>
            <person name="Pimenov N."/>
            <person name="Karnachuk O."/>
            <person name="Ravin N."/>
        </authorList>
    </citation>
    <scope>NUCLEOTIDE SEQUENCE [LARGE SCALE GENOMIC DNA]</scope>
    <source>
        <strain evidence="1">ShG14-8</strain>
    </source>
</reference>
<evidence type="ECO:0000313" key="1">
    <source>
        <dbReference type="EMBL" id="KXS32929.1"/>
    </source>
</evidence>
<sequence>MKMNMDMKNAGQFFTLFLLVVEFMD</sequence>
<reference evidence="1 2" key="1">
    <citation type="submission" date="2016-02" db="EMBL/GenBank/DDBJ databases">
        <authorList>
            <person name="Wen L."/>
            <person name="He K."/>
            <person name="Yang H."/>
        </authorList>
    </citation>
    <scope>NUCLEOTIDE SEQUENCE [LARGE SCALE GENOMIC DNA]</scope>
    <source>
        <strain evidence="1">ShG14-8</strain>
    </source>
</reference>
<evidence type="ECO:0000313" key="2">
    <source>
        <dbReference type="Proteomes" id="UP000070578"/>
    </source>
</evidence>
<name>A0A139BVC3_9PROT</name>